<dbReference type="InterPro" id="IPR006311">
    <property type="entry name" value="TAT_signal"/>
</dbReference>
<dbReference type="InterPro" id="IPR036237">
    <property type="entry name" value="Xyl_isomerase-like_sf"/>
</dbReference>
<comment type="caution">
    <text evidence="2">The sequence shown here is derived from an EMBL/GenBank/DDBJ whole genome shotgun (WGS) entry which is preliminary data.</text>
</comment>
<evidence type="ECO:0000313" key="2">
    <source>
        <dbReference type="EMBL" id="RIA45715.1"/>
    </source>
</evidence>
<dbReference type="AlphaFoldDB" id="A0A397PER5"/>
<name>A0A397PER5_9SPHN</name>
<dbReference type="Gene3D" id="3.20.20.150">
    <property type="entry name" value="Divalent-metal-dependent TIM barrel enzymes"/>
    <property type="match status" value="1"/>
</dbReference>
<organism evidence="2 3">
    <name type="scientific">Hephaestia caeni</name>
    <dbReference type="NCBI Taxonomy" id="645617"/>
    <lineage>
        <taxon>Bacteria</taxon>
        <taxon>Pseudomonadati</taxon>
        <taxon>Pseudomonadota</taxon>
        <taxon>Alphaproteobacteria</taxon>
        <taxon>Sphingomonadales</taxon>
        <taxon>Sphingomonadaceae</taxon>
        <taxon>Hephaestia</taxon>
    </lineage>
</organism>
<dbReference type="Pfam" id="PF01261">
    <property type="entry name" value="AP_endonuc_2"/>
    <property type="match status" value="1"/>
</dbReference>
<dbReference type="RefSeq" id="WP_119034225.1">
    <property type="nucleotide sequence ID" value="NZ_QXDC01000002.1"/>
</dbReference>
<reference evidence="2 3" key="1">
    <citation type="submission" date="2018-08" db="EMBL/GenBank/DDBJ databases">
        <title>Genomic Encyclopedia of Type Strains, Phase IV (KMG-IV): sequencing the most valuable type-strain genomes for metagenomic binning, comparative biology and taxonomic classification.</title>
        <authorList>
            <person name="Goeker M."/>
        </authorList>
    </citation>
    <scope>NUCLEOTIDE SEQUENCE [LARGE SCALE GENOMIC DNA]</scope>
    <source>
        <strain evidence="2 3">DSM 25527</strain>
    </source>
</reference>
<dbReference type="PROSITE" id="PS51318">
    <property type="entry name" value="TAT"/>
    <property type="match status" value="1"/>
</dbReference>
<protein>
    <submittedName>
        <fullName evidence="2">Sugar phosphate isomerase/epimerase</fullName>
    </submittedName>
</protein>
<dbReference type="PANTHER" id="PTHR12110">
    <property type="entry name" value="HYDROXYPYRUVATE ISOMERASE"/>
    <property type="match status" value="1"/>
</dbReference>
<dbReference type="GO" id="GO:0016853">
    <property type="term" value="F:isomerase activity"/>
    <property type="evidence" value="ECO:0007669"/>
    <property type="project" value="UniProtKB-KW"/>
</dbReference>
<sequence>MNDSSPALPRLGRRQVLGSMIAATTAGLARPARPALARSRRFFGPDGEAIGLQIYTLGSDALKDLDAALGAIAAIGYRTVELMPMADHAPAEIRDALRRAGLVAHGTQTSFVTPSGPNLTTGLAEQIEAARTIGIEWLVPSLFDLPGRLGPPREGEDLGAWYVRLAGEMTADDWKRYADRLNKTAAALKPHGLRIAHHNHNLEFNPVGDTTGFDLIVRHTDPALVAFEIDTGWVAAAGHDPIAILKRYPGRFRLIHMKDIAPETAPNYAFKQVPAIPGQGVLDWAALLPAAKAAGVTGWYVEQEGPFAGSRLDAVRANYAYLATLDA</sequence>
<evidence type="ECO:0000259" key="1">
    <source>
        <dbReference type="Pfam" id="PF01261"/>
    </source>
</evidence>
<dbReference type="EMBL" id="QXDC01000002">
    <property type="protein sequence ID" value="RIA45715.1"/>
    <property type="molecule type" value="Genomic_DNA"/>
</dbReference>
<proteinExistence type="predicted"/>
<gene>
    <name evidence="2" type="ORF">DFR49_0240</name>
</gene>
<keyword evidence="2" id="KW-0413">Isomerase</keyword>
<evidence type="ECO:0000313" key="3">
    <source>
        <dbReference type="Proteomes" id="UP000266568"/>
    </source>
</evidence>
<keyword evidence="3" id="KW-1185">Reference proteome</keyword>
<dbReference type="PANTHER" id="PTHR12110:SF41">
    <property type="entry name" value="INOSOSE DEHYDRATASE"/>
    <property type="match status" value="1"/>
</dbReference>
<feature type="domain" description="Xylose isomerase-like TIM barrel" evidence="1">
    <location>
        <begin position="71"/>
        <end position="307"/>
    </location>
</feature>
<dbReference type="Proteomes" id="UP000266568">
    <property type="component" value="Unassembled WGS sequence"/>
</dbReference>
<dbReference type="SUPFAM" id="SSF51658">
    <property type="entry name" value="Xylose isomerase-like"/>
    <property type="match status" value="1"/>
</dbReference>
<accession>A0A397PER5</accession>
<dbReference type="InterPro" id="IPR013022">
    <property type="entry name" value="Xyl_isomerase-like_TIM-brl"/>
</dbReference>
<dbReference type="OrthoDB" id="9798407at2"/>
<dbReference type="InterPro" id="IPR050312">
    <property type="entry name" value="IolE/XylAMocC-like"/>
</dbReference>